<evidence type="ECO:0000256" key="7">
    <source>
        <dbReference type="ARBA" id="ARBA00022729"/>
    </source>
</evidence>
<dbReference type="PRINTS" id="PR00019">
    <property type="entry name" value="LEURICHRPT"/>
</dbReference>
<dbReference type="FunFam" id="3.80.10.10:FF:000129">
    <property type="entry name" value="Leucine-rich repeat receptor-like kinase"/>
    <property type="match status" value="1"/>
</dbReference>
<dbReference type="EMBL" id="LFYR01000650">
    <property type="protein sequence ID" value="KMZ71905.1"/>
    <property type="molecule type" value="Genomic_DNA"/>
</dbReference>
<comment type="catalytic activity">
    <reaction evidence="15">
        <text>L-seryl-[protein] + ATP = O-phospho-L-seryl-[protein] + ADP + H(+)</text>
        <dbReference type="Rhea" id="RHEA:17989"/>
        <dbReference type="Rhea" id="RHEA-COMP:9863"/>
        <dbReference type="Rhea" id="RHEA-COMP:11604"/>
        <dbReference type="ChEBI" id="CHEBI:15378"/>
        <dbReference type="ChEBI" id="CHEBI:29999"/>
        <dbReference type="ChEBI" id="CHEBI:30616"/>
        <dbReference type="ChEBI" id="CHEBI:83421"/>
        <dbReference type="ChEBI" id="CHEBI:456216"/>
        <dbReference type="EC" id="2.7.11.1"/>
    </reaction>
</comment>
<dbReference type="InterPro" id="IPR008271">
    <property type="entry name" value="Ser/Thr_kinase_AS"/>
</dbReference>
<reference evidence="19" key="1">
    <citation type="journal article" date="2016" name="Nature">
        <title>The genome of the seagrass Zostera marina reveals angiosperm adaptation to the sea.</title>
        <authorList>
            <person name="Olsen J.L."/>
            <person name="Rouze P."/>
            <person name="Verhelst B."/>
            <person name="Lin Y.-C."/>
            <person name="Bayer T."/>
            <person name="Collen J."/>
            <person name="Dattolo E."/>
            <person name="De Paoli E."/>
            <person name="Dittami S."/>
            <person name="Maumus F."/>
            <person name="Michel G."/>
            <person name="Kersting A."/>
            <person name="Lauritano C."/>
            <person name="Lohaus R."/>
            <person name="Toepel M."/>
            <person name="Tonon T."/>
            <person name="Vanneste K."/>
            <person name="Amirebrahimi M."/>
            <person name="Brakel J."/>
            <person name="Bostroem C."/>
            <person name="Chovatia M."/>
            <person name="Grimwood J."/>
            <person name="Jenkins J.W."/>
            <person name="Jueterbock A."/>
            <person name="Mraz A."/>
            <person name="Stam W.T."/>
            <person name="Tice H."/>
            <person name="Bornberg-Bauer E."/>
            <person name="Green P.J."/>
            <person name="Pearson G.A."/>
            <person name="Procaccini G."/>
            <person name="Duarte C.M."/>
            <person name="Schmutz J."/>
            <person name="Reusch T.B.H."/>
            <person name="Van de Peer Y."/>
        </authorList>
    </citation>
    <scope>NUCLEOTIDE SEQUENCE [LARGE SCALE GENOMIC DNA]</scope>
    <source>
        <strain evidence="19">cv. Finnish</strain>
    </source>
</reference>
<evidence type="ECO:0000256" key="11">
    <source>
        <dbReference type="ARBA" id="ARBA00022840"/>
    </source>
</evidence>
<keyword evidence="11 16" id="KW-0067">ATP-binding</keyword>
<keyword evidence="4" id="KW-0433">Leucine-rich repeat</keyword>
<evidence type="ECO:0000256" key="16">
    <source>
        <dbReference type="PROSITE-ProRule" id="PRU10141"/>
    </source>
</evidence>
<evidence type="ECO:0000313" key="18">
    <source>
        <dbReference type="EMBL" id="KMZ71905.1"/>
    </source>
</evidence>
<evidence type="ECO:0000256" key="13">
    <source>
        <dbReference type="ARBA" id="ARBA00023136"/>
    </source>
</evidence>
<dbReference type="Pfam" id="PF13855">
    <property type="entry name" value="LRR_8"/>
    <property type="match status" value="1"/>
</dbReference>
<comment type="catalytic activity">
    <reaction evidence="14">
        <text>L-threonyl-[protein] + ATP = O-phospho-L-threonyl-[protein] + ADP + H(+)</text>
        <dbReference type="Rhea" id="RHEA:46608"/>
        <dbReference type="Rhea" id="RHEA-COMP:11060"/>
        <dbReference type="Rhea" id="RHEA-COMP:11605"/>
        <dbReference type="ChEBI" id="CHEBI:15378"/>
        <dbReference type="ChEBI" id="CHEBI:30013"/>
        <dbReference type="ChEBI" id="CHEBI:30616"/>
        <dbReference type="ChEBI" id="CHEBI:61977"/>
        <dbReference type="ChEBI" id="CHEBI:456216"/>
        <dbReference type="EC" id="2.7.11.1"/>
    </reaction>
</comment>
<dbReference type="SUPFAM" id="SSF56112">
    <property type="entry name" value="Protein kinase-like (PK-like)"/>
    <property type="match status" value="1"/>
</dbReference>
<evidence type="ECO:0000256" key="3">
    <source>
        <dbReference type="ARBA" id="ARBA00022527"/>
    </source>
</evidence>
<dbReference type="PANTHER" id="PTHR45631:SF202">
    <property type="entry name" value="SENESCENCE-INDUCED RECEPTOR-LIKE SERINE_THREONINE-PROTEIN KINASE"/>
    <property type="match status" value="1"/>
</dbReference>
<keyword evidence="9 16" id="KW-0547">Nucleotide-binding</keyword>
<dbReference type="FunFam" id="1.10.510.10:FF:000095">
    <property type="entry name" value="protein STRUBBELIG-RECEPTOR FAMILY 8"/>
    <property type="match status" value="1"/>
</dbReference>
<dbReference type="GO" id="GO:0005524">
    <property type="term" value="F:ATP binding"/>
    <property type="evidence" value="ECO:0007669"/>
    <property type="project" value="UniProtKB-UniRule"/>
</dbReference>
<dbReference type="PROSITE" id="PS00107">
    <property type="entry name" value="PROTEIN_KINASE_ATP"/>
    <property type="match status" value="1"/>
</dbReference>
<dbReference type="GO" id="GO:0005886">
    <property type="term" value="C:plasma membrane"/>
    <property type="evidence" value="ECO:0007669"/>
    <property type="project" value="UniProtKB-SubCell"/>
</dbReference>
<dbReference type="OMA" id="FANVEPH"/>
<protein>
    <recommendedName>
        <fullName evidence="2">non-specific serine/threonine protein kinase</fullName>
        <ecNumber evidence="2">2.7.11.1</ecNumber>
    </recommendedName>
</protein>
<dbReference type="InterPro" id="IPR024788">
    <property type="entry name" value="Malectin-like_Carb-bd_dom"/>
</dbReference>
<dbReference type="InterPro" id="IPR017441">
    <property type="entry name" value="Protein_kinase_ATP_BS"/>
</dbReference>
<evidence type="ECO:0000256" key="5">
    <source>
        <dbReference type="ARBA" id="ARBA00022679"/>
    </source>
</evidence>
<dbReference type="FunFam" id="3.30.200.20:FF:000394">
    <property type="entry name" value="Leucine-rich repeat receptor-like protein kinase"/>
    <property type="match status" value="1"/>
</dbReference>
<evidence type="ECO:0000256" key="2">
    <source>
        <dbReference type="ARBA" id="ARBA00012513"/>
    </source>
</evidence>
<dbReference type="InterPro" id="IPR001611">
    <property type="entry name" value="Leu-rich_rpt"/>
</dbReference>
<sequence>MQRMVRKAFMKEQKIGASEVPILLVSLGLLIFSLSVNGQMMDDGFISIDCGQEKNYTDTPTGLRYVSDFDGFVDTGETHKIPTDMEQYATNRQGYHLRSFPNGSKNCYRLRVDENKKYLIRASFMYGNYDQRNNPPQFDLYLNVDLLSSVDLRGRSKTHVFLEISVFASRNPMFVCVVNKGLGTPFVSSLELRPLKDDMYPLVTNNQSFVLFQRSNVQPIRNETLRYPTDIYDRFWIPYFSKSLETLSTESNIMQCAACLGYPAPMDVLKTCGEPIANGSDINITFEWPLNNITSRKIAYAFHYAEIQPLTTNQSRSCSFLSSFWKQTKPEEFPKYLTATYWYLKEPILVSIDFFYTTFRKTKNSTLPPLLSAMEIYEVKQTSKLISTGKEVEAMMEIKEFYKLKKNWQGDPCAPENLIWEGIKCRNFSIVSLNLSSNGLSGKIALSIRDLKQLENLDLSNNKLNGKIPHFLSDLENLKFLDVSRNNLNGDIPEGLKKIFEDGFLTMRFEGNPNICENPHKCGKSRKRIIESKGRGSFRLPSFSSNNKILTYSDLINITNDFDKIIGQGGFGTVYHGTMNNGIQVAVKHLSVASSQGSKEFQMEAHLLTTIHHKNLVPLVGYCNEKDHLALVYEYMAGGNLKDRLSGSIGSLTTICWRDRLRIALEVAEGLDYLHRGCKPTIIHRDIKTSNILLSEKLEAKITDFGLCKIFENNDAMTHMSTNVLGTPGYLDPEYRKTYKLKEKSDVYSFGIVLLELITGKPAVIKNADEDYILLGEWMDAIHARGDILAIVDPKLNGEYDINSALKALEIASACTPSLSERRSSMHDIVTLLKECLEIEITCGACRYRSSNFMANYEDEMFTGPTIR</sequence>
<evidence type="ECO:0000256" key="14">
    <source>
        <dbReference type="ARBA" id="ARBA00047899"/>
    </source>
</evidence>
<evidence type="ECO:0000259" key="17">
    <source>
        <dbReference type="PROSITE" id="PS50011"/>
    </source>
</evidence>
<dbReference type="Proteomes" id="UP000036987">
    <property type="component" value="Unassembled WGS sequence"/>
</dbReference>
<dbReference type="Pfam" id="PF12819">
    <property type="entry name" value="Malectin_like"/>
    <property type="match status" value="1"/>
</dbReference>
<gene>
    <name evidence="18" type="ORF">ZOSMA_172G00340</name>
</gene>
<keyword evidence="5" id="KW-0808">Transferase</keyword>
<comment type="caution">
    <text evidence="18">The sequence shown here is derived from an EMBL/GenBank/DDBJ whole genome shotgun (WGS) entry which is preliminary data.</text>
</comment>
<dbReference type="OrthoDB" id="2017114at2759"/>
<dbReference type="SMART" id="SM00220">
    <property type="entry name" value="S_TKc"/>
    <property type="match status" value="1"/>
</dbReference>
<organism evidence="18 19">
    <name type="scientific">Zostera marina</name>
    <name type="common">Eelgrass</name>
    <dbReference type="NCBI Taxonomy" id="29655"/>
    <lineage>
        <taxon>Eukaryota</taxon>
        <taxon>Viridiplantae</taxon>
        <taxon>Streptophyta</taxon>
        <taxon>Embryophyta</taxon>
        <taxon>Tracheophyta</taxon>
        <taxon>Spermatophyta</taxon>
        <taxon>Magnoliopsida</taxon>
        <taxon>Liliopsida</taxon>
        <taxon>Zosteraceae</taxon>
        <taxon>Zostera</taxon>
    </lineage>
</organism>
<proteinExistence type="predicted"/>
<keyword evidence="7" id="KW-0732">Signal</keyword>
<feature type="binding site" evidence="16">
    <location>
        <position position="588"/>
    </location>
    <ligand>
        <name>ATP</name>
        <dbReference type="ChEBI" id="CHEBI:30616"/>
    </ligand>
</feature>
<keyword evidence="10" id="KW-0418">Kinase</keyword>
<keyword evidence="12" id="KW-1133">Transmembrane helix</keyword>
<dbReference type="PROSITE" id="PS00108">
    <property type="entry name" value="PROTEIN_KINASE_ST"/>
    <property type="match status" value="1"/>
</dbReference>
<keyword evidence="8" id="KW-0677">Repeat</keyword>
<keyword evidence="6" id="KW-0812">Transmembrane</keyword>
<dbReference type="InterPro" id="IPR001245">
    <property type="entry name" value="Ser-Thr/Tyr_kinase_cat_dom"/>
</dbReference>
<keyword evidence="13" id="KW-0472">Membrane</keyword>
<accession>A0A0K9PUJ1</accession>
<evidence type="ECO:0000313" key="19">
    <source>
        <dbReference type="Proteomes" id="UP000036987"/>
    </source>
</evidence>
<dbReference type="PROSITE" id="PS50011">
    <property type="entry name" value="PROTEIN_KINASE_DOM"/>
    <property type="match status" value="1"/>
</dbReference>
<feature type="domain" description="Protein kinase" evidence="17">
    <location>
        <begin position="560"/>
        <end position="837"/>
    </location>
</feature>
<dbReference type="InterPro" id="IPR000719">
    <property type="entry name" value="Prot_kinase_dom"/>
</dbReference>
<dbReference type="EC" id="2.7.11.1" evidence="2"/>
<keyword evidence="19" id="KW-1185">Reference proteome</keyword>
<dbReference type="Gene3D" id="1.10.510.10">
    <property type="entry name" value="Transferase(Phosphotransferase) domain 1"/>
    <property type="match status" value="1"/>
</dbReference>
<dbReference type="Gene3D" id="3.80.10.10">
    <property type="entry name" value="Ribonuclease Inhibitor"/>
    <property type="match status" value="1"/>
</dbReference>
<evidence type="ECO:0000256" key="12">
    <source>
        <dbReference type="ARBA" id="ARBA00022989"/>
    </source>
</evidence>
<name>A0A0K9PUJ1_ZOSMR</name>
<dbReference type="GO" id="GO:0004672">
    <property type="term" value="F:protein kinase activity"/>
    <property type="evidence" value="ECO:0007669"/>
    <property type="project" value="InterPro"/>
</dbReference>
<evidence type="ECO:0000256" key="8">
    <source>
        <dbReference type="ARBA" id="ARBA00022737"/>
    </source>
</evidence>
<keyword evidence="3" id="KW-0723">Serine/threonine-protein kinase</keyword>
<evidence type="ECO:0000256" key="6">
    <source>
        <dbReference type="ARBA" id="ARBA00022692"/>
    </source>
</evidence>
<dbReference type="InterPro" id="IPR011009">
    <property type="entry name" value="Kinase-like_dom_sf"/>
</dbReference>
<dbReference type="AlphaFoldDB" id="A0A0K9PUJ1"/>
<dbReference type="InterPro" id="IPR032675">
    <property type="entry name" value="LRR_dom_sf"/>
</dbReference>
<comment type="subcellular location">
    <subcellularLocation>
        <location evidence="1">Cell membrane</location>
        <topology evidence="1">Single-pass membrane protein</topology>
    </subcellularLocation>
</comment>
<dbReference type="CDD" id="cd14066">
    <property type="entry name" value="STKc_IRAK"/>
    <property type="match status" value="1"/>
</dbReference>
<evidence type="ECO:0000256" key="1">
    <source>
        <dbReference type="ARBA" id="ARBA00004162"/>
    </source>
</evidence>
<dbReference type="Gene3D" id="3.30.200.20">
    <property type="entry name" value="Phosphorylase Kinase, domain 1"/>
    <property type="match status" value="1"/>
</dbReference>
<dbReference type="Pfam" id="PF07714">
    <property type="entry name" value="PK_Tyr_Ser-Thr"/>
    <property type="match status" value="1"/>
</dbReference>
<dbReference type="PANTHER" id="PTHR45631">
    <property type="entry name" value="OS07G0107800 PROTEIN-RELATED"/>
    <property type="match status" value="1"/>
</dbReference>
<evidence type="ECO:0000256" key="4">
    <source>
        <dbReference type="ARBA" id="ARBA00022614"/>
    </source>
</evidence>
<dbReference type="SUPFAM" id="SSF52058">
    <property type="entry name" value="L domain-like"/>
    <property type="match status" value="1"/>
</dbReference>
<evidence type="ECO:0000256" key="9">
    <source>
        <dbReference type="ARBA" id="ARBA00022741"/>
    </source>
</evidence>
<evidence type="ECO:0000256" key="10">
    <source>
        <dbReference type="ARBA" id="ARBA00022777"/>
    </source>
</evidence>
<dbReference type="STRING" id="29655.A0A0K9PUJ1"/>
<evidence type="ECO:0000256" key="15">
    <source>
        <dbReference type="ARBA" id="ARBA00048679"/>
    </source>
</evidence>